<evidence type="ECO:0000259" key="11">
    <source>
        <dbReference type="Pfam" id="PF08264"/>
    </source>
</evidence>
<feature type="region of interest" description="Disordered" evidence="9">
    <location>
        <begin position="1"/>
        <end position="22"/>
    </location>
</feature>
<evidence type="ECO:0000313" key="13">
    <source>
        <dbReference type="Proteomes" id="UP000756387"/>
    </source>
</evidence>
<gene>
    <name evidence="8 12" type="primary">valS</name>
    <name evidence="12" type="ORF">IEQ44_10725</name>
</gene>
<comment type="similarity">
    <text evidence="8">Belongs to the class-I aminoacyl-tRNA synthetase family. ValS type 2 subfamily.</text>
</comment>
<keyword evidence="13" id="KW-1185">Reference proteome</keyword>
<dbReference type="PANTHER" id="PTHR11946:SF93">
    <property type="entry name" value="VALINE--TRNA LIGASE, CHLOROPLASTIC_MITOCHONDRIAL 2"/>
    <property type="match status" value="1"/>
</dbReference>
<feature type="binding site" evidence="8">
    <location>
        <position position="598"/>
    </location>
    <ligand>
        <name>ATP</name>
        <dbReference type="ChEBI" id="CHEBI:30616"/>
    </ligand>
</feature>
<keyword evidence="2 8" id="KW-0436">Ligase</keyword>
<evidence type="ECO:0000256" key="5">
    <source>
        <dbReference type="ARBA" id="ARBA00022917"/>
    </source>
</evidence>
<protein>
    <recommendedName>
        <fullName evidence="8">Valine--tRNA ligase</fullName>
        <ecNumber evidence="8">6.1.1.9</ecNumber>
    </recommendedName>
    <alternativeName>
        <fullName evidence="8">Valyl-tRNA synthetase</fullName>
        <shortName evidence="8">ValRS</shortName>
    </alternativeName>
</protein>
<dbReference type="Proteomes" id="UP000756387">
    <property type="component" value="Unassembled WGS sequence"/>
</dbReference>
<feature type="domain" description="Methionyl/Valyl/Leucyl/Isoleucyl-tRNA synthetase anticodon-binding" evidence="11">
    <location>
        <begin position="674"/>
        <end position="817"/>
    </location>
</feature>
<evidence type="ECO:0000256" key="8">
    <source>
        <dbReference type="HAMAP-Rule" id="MF_02005"/>
    </source>
</evidence>
<dbReference type="InterPro" id="IPR033705">
    <property type="entry name" value="Anticodon_Ia_Val"/>
</dbReference>
<comment type="catalytic activity">
    <reaction evidence="7 8">
        <text>tRNA(Val) + L-valine + ATP = L-valyl-tRNA(Val) + AMP + diphosphate</text>
        <dbReference type="Rhea" id="RHEA:10704"/>
        <dbReference type="Rhea" id="RHEA-COMP:9672"/>
        <dbReference type="Rhea" id="RHEA-COMP:9708"/>
        <dbReference type="ChEBI" id="CHEBI:30616"/>
        <dbReference type="ChEBI" id="CHEBI:33019"/>
        <dbReference type="ChEBI" id="CHEBI:57762"/>
        <dbReference type="ChEBI" id="CHEBI:78442"/>
        <dbReference type="ChEBI" id="CHEBI:78537"/>
        <dbReference type="ChEBI" id="CHEBI:456215"/>
        <dbReference type="EC" id="6.1.1.9"/>
    </reaction>
</comment>
<dbReference type="EMBL" id="JADCSA010000009">
    <property type="protein sequence ID" value="MBE7325131.1"/>
    <property type="molecule type" value="Genomic_DNA"/>
</dbReference>
<dbReference type="Pfam" id="PF08264">
    <property type="entry name" value="Anticodon_1"/>
    <property type="match status" value="1"/>
</dbReference>
<comment type="subcellular location">
    <subcellularLocation>
        <location evidence="8">Cytoplasm</location>
    </subcellularLocation>
</comment>
<dbReference type="InterPro" id="IPR002303">
    <property type="entry name" value="Valyl-tRNA_ligase"/>
</dbReference>
<keyword evidence="3 8" id="KW-0547">Nucleotide-binding</keyword>
<keyword evidence="4 8" id="KW-0067">ATP-binding</keyword>
<dbReference type="GO" id="GO:0004832">
    <property type="term" value="F:valine-tRNA ligase activity"/>
    <property type="evidence" value="ECO:0007669"/>
    <property type="project" value="UniProtKB-EC"/>
</dbReference>
<dbReference type="RefSeq" id="WP_193638459.1">
    <property type="nucleotide sequence ID" value="NZ_JADCSA010000009.1"/>
</dbReference>
<comment type="function">
    <text evidence="8">Catalyzes the attachment of valine to tRNA(Val). As ValRS can inadvertently accommodate and process structurally similar amino acids such as threonine, to avoid such errors, it has a 'posttransfer' editing activity that hydrolyzes mischarged Thr-tRNA(Val) in a tRNA-dependent manner.</text>
</comment>
<feature type="domain" description="Aminoacyl-tRNA synthetase class Ia" evidence="10">
    <location>
        <begin position="34"/>
        <end position="627"/>
    </location>
</feature>
<feature type="compositionally biased region" description="Polar residues" evidence="9">
    <location>
        <begin position="1"/>
        <end position="15"/>
    </location>
</feature>
<dbReference type="PANTHER" id="PTHR11946">
    <property type="entry name" value="VALYL-TRNA SYNTHETASES"/>
    <property type="match status" value="1"/>
</dbReference>
<feature type="region of interest" description="Disordered" evidence="9">
    <location>
        <begin position="478"/>
        <end position="514"/>
    </location>
</feature>
<evidence type="ECO:0000256" key="1">
    <source>
        <dbReference type="ARBA" id="ARBA00022490"/>
    </source>
</evidence>
<dbReference type="PROSITE" id="PS00178">
    <property type="entry name" value="AA_TRNA_LIGASE_I"/>
    <property type="match status" value="1"/>
</dbReference>
<comment type="subunit">
    <text evidence="8">Monomer.</text>
</comment>
<evidence type="ECO:0000259" key="10">
    <source>
        <dbReference type="Pfam" id="PF00133"/>
    </source>
</evidence>
<accession>A0ABR9RUA3</accession>
<evidence type="ECO:0000256" key="3">
    <source>
        <dbReference type="ARBA" id="ARBA00022741"/>
    </source>
</evidence>
<organism evidence="12 13">
    <name type="scientific">Nocardioides malaquae</name>
    <dbReference type="NCBI Taxonomy" id="2773426"/>
    <lineage>
        <taxon>Bacteria</taxon>
        <taxon>Bacillati</taxon>
        <taxon>Actinomycetota</taxon>
        <taxon>Actinomycetes</taxon>
        <taxon>Propionibacteriales</taxon>
        <taxon>Nocardioidaceae</taxon>
        <taxon>Nocardioides</taxon>
    </lineage>
</organism>
<name>A0ABR9RUA3_9ACTN</name>
<dbReference type="InterPro" id="IPR022874">
    <property type="entry name" value="Valine-tRNA_ligase_type_2"/>
</dbReference>
<evidence type="ECO:0000256" key="2">
    <source>
        <dbReference type="ARBA" id="ARBA00022598"/>
    </source>
</evidence>
<dbReference type="NCBIfam" id="NF009687">
    <property type="entry name" value="PRK13208.1"/>
    <property type="match status" value="1"/>
</dbReference>
<evidence type="ECO:0000256" key="7">
    <source>
        <dbReference type="ARBA" id="ARBA00047552"/>
    </source>
</evidence>
<feature type="short sequence motif" description="'KMSKS' region" evidence="8">
    <location>
        <begin position="595"/>
        <end position="599"/>
    </location>
</feature>
<keyword evidence="6 8" id="KW-0030">Aminoacyl-tRNA synthetase</keyword>
<dbReference type="InterPro" id="IPR009008">
    <property type="entry name" value="Val/Leu/Ile-tRNA-synth_edit"/>
</dbReference>
<dbReference type="InterPro" id="IPR013155">
    <property type="entry name" value="M/V/L/I-tRNA-synth_anticd-bd"/>
</dbReference>
<dbReference type="HAMAP" id="MF_02005">
    <property type="entry name" value="Val_tRNA_synth_type2"/>
    <property type="match status" value="1"/>
</dbReference>
<dbReference type="SUPFAM" id="SSF47323">
    <property type="entry name" value="Anticodon-binding domain of a subclass of class I aminoacyl-tRNA synthetases"/>
    <property type="match status" value="1"/>
</dbReference>
<evidence type="ECO:0000256" key="6">
    <source>
        <dbReference type="ARBA" id="ARBA00023146"/>
    </source>
</evidence>
<dbReference type="SUPFAM" id="SSF50677">
    <property type="entry name" value="ValRS/IleRS/LeuRS editing domain"/>
    <property type="match status" value="1"/>
</dbReference>
<dbReference type="Pfam" id="PF00133">
    <property type="entry name" value="tRNA-synt_1"/>
    <property type="match status" value="1"/>
</dbReference>
<dbReference type="Gene3D" id="3.40.50.620">
    <property type="entry name" value="HUPs"/>
    <property type="match status" value="2"/>
</dbReference>
<reference evidence="12 13" key="1">
    <citation type="submission" date="2020-10" db="EMBL/GenBank/DDBJ databases">
        <title>Nocardioides sp. isolated from sludge.</title>
        <authorList>
            <person name="Zhang X."/>
        </authorList>
    </citation>
    <scope>NUCLEOTIDE SEQUENCE [LARGE SCALE GENOMIC DNA]</scope>
    <source>
        <strain evidence="12 13">Y6</strain>
    </source>
</reference>
<dbReference type="EC" id="6.1.1.9" evidence="8"/>
<dbReference type="InterPro" id="IPR048044">
    <property type="entry name" value="Valyl-tRNA_ligase_actino"/>
</dbReference>
<dbReference type="SUPFAM" id="SSF52374">
    <property type="entry name" value="Nucleotidylyl transferase"/>
    <property type="match status" value="1"/>
</dbReference>
<evidence type="ECO:0000313" key="12">
    <source>
        <dbReference type="EMBL" id="MBE7325131.1"/>
    </source>
</evidence>
<keyword evidence="1 8" id="KW-0963">Cytoplasm</keyword>
<dbReference type="PRINTS" id="PR00986">
    <property type="entry name" value="TRNASYNTHVAL"/>
</dbReference>
<feature type="short sequence motif" description="'HIGH' region" evidence="8">
    <location>
        <begin position="63"/>
        <end position="73"/>
    </location>
</feature>
<proteinExistence type="inferred from homology"/>
<evidence type="ECO:0000256" key="9">
    <source>
        <dbReference type="SAM" id="MobiDB-lite"/>
    </source>
</evidence>
<comment type="domain">
    <text evidence="8">ValRS has two distinct active sites: one for aminoacylation and one for editing. The misactivated threonine is translocated from the active site to the editing site.</text>
</comment>
<dbReference type="CDD" id="cd07962">
    <property type="entry name" value="Anticodon_Ia_Val"/>
    <property type="match status" value="1"/>
</dbReference>
<comment type="caution">
    <text evidence="12">The sequence shown here is derived from an EMBL/GenBank/DDBJ whole genome shotgun (WGS) entry which is preliminary data.</text>
</comment>
<dbReference type="NCBIfam" id="NF000540">
    <property type="entry name" value="alt_ValS"/>
    <property type="match status" value="1"/>
</dbReference>
<dbReference type="InterPro" id="IPR009080">
    <property type="entry name" value="tRNAsynth_Ia_anticodon-bd"/>
</dbReference>
<sequence length="871" mass="96651">MTDTQSPDLSTTSPAQRDVVVPDKPALEGLEEKWAARWKDADTYAFDRTQPRENVYSIDTPPPTVSGSLHVGHVFSYTHTDVVARYQRMTGKSVFYPMGWDDNGLPTERRVQNYFGVRCDPSLPYDPDFTPPAKPDPKKQVAISRPNFIELCEQLVEEDEQVFESLWRRLGLSVDWNTTYTTIGHDAQTVSQRAFLRNFARGEAYLQEAPTLWDVTFQTAVAQAELEARAYPGAYHRVAFHRPDGRPVHIETTRPELIPSVVALIAHPDDERYADLFGTTVTSPVFGVEIPVLPHPAAEPDKGAGIAMCCTFGDLTDVQWWRELQLPVRTVVGRDGRLTRETPEWLSGEQASGAYADLAGKTVFSAREAMVAQLRESGDLDGEPKSTERMANFYEKGDKPLEIVSTRQWYLRNGGRDADLRDDLVAEGAAITWVPEHMKHRYDNWVGGLNGDWLISRQRFFGIPFPVWYALDDDGEPDYDHPLMPSEDQLPVDPSTDAPGGYSEDQRGKPGGFIGDPDVMDTWATSSLTPHIAGRWESDNDLFERVFPMDLCTQAHDIIRTWLFSRVVRAHHENGVVPWSHAMLSGFVVDPDRKKMSKSKGNVVVPTEILDKFGADAVRWRAAMARPGLDSPFDESQMKVGRRLAMKVLNVSKFVLGNVGATNPSPVTVSEPVDTALMGRLAETVRTATAAFEAYDYTTALEVAERFFWEFCDDYVELVKERAYAEDGGLATESARAALACALHVQLRLLAPFLPYVTEEVWSWWREGSVHTAAWPLPTDLGSAAATDPGALTGVAAALGGIRGAKSKAKVSMRHQLSRVEISGPAALVEGARAAEHDLRQAGKVTGELIFTIDDSATELRVDAELAEVTD</sequence>
<dbReference type="InterPro" id="IPR002300">
    <property type="entry name" value="aa-tRNA-synth_Ia"/>
</dbReference>
<keyword evidence="5 8" id="KW-0648">Protein biosynthesis</keyword>
<dbReference type="InterPro" id="IPR001412">
    <property type="entry name" value="aa-tRNA-synth_I_CS"/>
</dbReference>
<evidence type="ECO:0000256" key="4">
    <source>
        <dbReference type="ARBA" id="ARBA00022840"/>
    </source>
</evidence>
<dbReference type="Gene3D" id="1.10.730.10">
    <property type="entry name" value="Isoleucyl-tRNA Synthetase, Domain 1"/>
    <property type="match status" value="1"/>
</dbReference>
<dbReference type="InterPro" id="IPR014729">
    <property type="entry name" value="Rossmann-like_a/b/a_fold"/>
</dbReference>